<feature type="compositionally biased region" description="Polar residues" evidence="1">
    <location>
        <begin position="7"/>
        <end position="19"/>
    </location>
</feature>
<evidence type="ECO:0000256" key="1">
    <source>
        <dbReference type="SAM" id="MobiDB-lite"/>
    </source>
</evidence>
<gene>
    <name evidence="2" type="ORF">KC01_LOCUS26964</name>
</gene>
<name>A0AAV2LEH6_KNICA</name>
<organism evidence="2 3">
    <name type="scientific">Knipowitschia caucasica</name>
    <name type="common">Caucasian dwarf goby</name>
    <name type="synonym">Pomatoschistus caucasicus</name>
    <dbReference type="NCBI Taxonomy" id="637954"/>
    <lineage>
        <taxon>Eukaryota</taxon>
        <taxon>Metazoa</taxon>
        <taxon>Chordata</taxon>
        <taxon>Craniata</taxon>
        <taxon>Vertebrata</taxon>
        <taxon>Euteleostomi</taxon>
        <taxon>Actinopterygii</taxon>
        <taxon>Neopterygii</taxon>
        <taxon>Teleostei</taxon>
        <taxon>Neoteleostei</taxon>
        <taxon>Acanthomorphata</taxon>
        <taxon>Gobiaria</taxon>
        <taxon>Gobiiformes</taxon>
        <taxon>Gobioidei</taxon>
        <taxon>Gobiidae</taxon>
        <taxon>Gobiinae</taxon>
        <taxon>Knipowitschia</taxon>
    </lineage>
</organism>
<evidence type="ECO:0000313" key="2">
    <source>
        <dbReference type="EMBL" id="CAL1598597.1"/>
    </source>
</evidence>
<accession>A0AAV2LEH6</accession>
<feature type="region of interest" description="Disordered" evidence="1">
    <location>
        <begin position="1"/>
        <end position="41"/>
    </location>
</feature>
<dbReference type="AlphaFoldDB" id="A0AAV2LEH6"/>
<reference evidence="2 3" key="1">
    <citation type="submission" date="2024-04" db="EMBL/GenBank/DDBJ databases">
        <authorList>
            <person name="Waldvogel A.-M."/>
            <person name="Schoenle A."/>
        </authorList>
    </citation>
    <scope>NUCLEOTIDE SEQUENCE [LARGE SCALE GENOMIC DNA]</scope>
</reference>
<dbReference type="EMBL" id="OZ035844">
    <property type="protein sequence ID" value="CAL1598597.1"/>
    <property type="molecule type" value="Genomic_DNA"/>
</dbReference>
<protein>
    <submittedName>
        <fullName evidence="2">Uncharacterized protein</fullName>
    </submittedName>
</protein>
<dbReference type="Proteomes" id="UP001497482">
    <property type="component" value="Chromosome 22"/>
</dbReference>
<keyword evidence="3" id="KW-1185">Reference proteome</keyword>
<sequence>MHRRRSLLSTPSVAQQTSVLIRKSRRNRWEPDPLHLPGQRLPSPSQVCSFLRGAPRPLLVGRLLRCQAQGHEGKRSSVPTSAVPPLPSPTLPPVCAFASCFDFSTNQWEAA</sequence>
<proteinExistence type="predicted"/>
<evidence type="ECO:0000313" key="3">
    <source>
        <dbReference type="Proteomes" id="UP001497482"/>
    </source>
</evidence>